<evidence type="ECO:0000256" key="2">
    <source>
        <dbReference type="ARBA" id="ARBA00008163"/>
    </source>
</evidence>
<keyword evidence="5" id="KW-0732">Signal</keyword>
<dbReference type="Proteomes" id="UP000295662">
    <property type="component" value="Unassembled WGS sequence"/>
</dbReference>
<evidence type="ECO:0000256" key="1">
    <source>
        <dbReference type="ARBA" id="ARBA00004571"/>
    </source>
</evidence>
<sequence length="457" mass="49789">MCRFSLPRRSFSLERVQSSLWLLGSFIGILGFFAPEVQASGIDRNGIGARSMGMAGATLADDLDAVTSAAQNPAALGFLEKSDVSLGIAGAWASGRYDNAQNEGGKLTDTWGLLPEIVYRQPLADRLAMSMSLITDSTRLADWYFRDPAGGATGTTSYGQQHHRSSIINMRAALGLGWRLTDQLALGASVGLVYNRNELTTPYTFQTQPALKGFKTLLDLETEGFGANGDLALHWKPTKDFAMAFSYRTATQFNTEGTARGDVTRQLVDAGLVGVPGEFKYDAKVATHLPQKAAVGMTWQALKKLRVGGQAEWVDWSNAYDVLEVRLANGSNPAVNATTGSKSLDDDIDLNWKDSFVFRLGFEYELTESLSLRMGYAYGSNPVSTDTLLPTTAAISEHTLALGLGYTRGRYQIDLAYQYDLPAVQHSSARSIQGPEYKDSRVKLQSHWIGLTTKIAF</sequence>
<comment type="caution">
    <text evidence="8">The sequence shown here is derived from an EMBL/GenBank/DDBJ whole genome shotgun (WGS) entry which is preliminary data.</text>
</comment>
<accession>A0A4R7S6M8</accession>
<dbReference type="PANTHER" id="PTHR35093">
    <property type="entry name" value="OUTER MEMBRANE PROTEIN NMB0088-RELATED"/>
    <property type="match status" value="1"/>
</dbReference>
<keyword evidence="3" id="KW-1134">Transmembrane beta strand</keyword>
<comment type="subcellular location">
    <subcellularLocation>
        <location evidence="1">Cell outer membrane</location>
        <topology evidence="1">Multi-pass membrane protein</topology>
    </subcellularLocation>
</comment>
<evidence type="ECO:0000256" key="7">
    <source>
        <dbReference type="ARBA" id="ARBA00023237"/>
    </source>
</evidence>
<evidence type="ECO:0000256" key="3">
    <source>
        <dbReference type="ARBA" id="ARBA00022452"/>
    </source>
</evidence>
<evidence type="ECO:0000313" key="8">
    <source>
        <dbReference type="EMBL" id="TDU72857.1"/>
    </source>
</evidence>
<dbReference type="SUPFAM" id="SSF56935">
    <property type="entry name" value="Porins"/>
    <property type="match status" value="1"/>
</dbReference>
<dbReference type="EMBL" id="SOCA01000002">
    <property type="protein sequence ID" value="TDU72857.1"/>
    <property type="molecule type" value="Genomic_DNA"/>
</dbReference>
<gene>
    <name evidence="8" type="ORF">EI77_01323</name>
</gene>
<dbReference type="OrthoDB" id="19849at2"/>
<dbReference type="Pfam" id="PF03349">
    <property type="entry name" value="Toluene_X"/>
    <property type="match status" value="1"/>
</dbReference>
<evidence type="ECO:0000256" key="5">
    <source>
        <dbReference type="ARBA" id="ARBA00022729"/>
    </source>
</evidence>
<keyword evidence="6" id="KW-0472">Membrane</keyword>
<keyword evidence="4" id="KW-0812">Transmembrane</keyword>
<reference evidence="8 9" key="1">
    <citation type="submission" date="2019-03" db="EMBL/GenBank/DDBJ databases">
        <title>Genomic Encyclopedia of Archaeal and Bacterial Type Strains, Phase II (KMG-II): from individual species to whole genera.</title>
        <authorList>
            <person name="Goeker M."/>
        </authorList>
    </citation>
    <scope>NUCLEOTIDE SEQUENCE [LARGE SCALE GENOMIC DNA]</scope>
    <source>
        <strain evidence="8 9">ATCC 25309</strain>
    </source>
</reference>
<name>A0A4R7S6M8_9BACT</name>
<dbReference type="AlphaFoldDB" id="A0A4R7S6M8"/>
<organism evidence="8 9">
    <name type="scientific">Prosthecobacter fusiformis</name>
    <dbReference type="NCBI Taxonomy" id="48464"/>
    <lineage>
        <taxon>Bacteria</taxon>
        <taxon>Pseudomonadati</taxon>
        <taxon>Verrucomicrobiota</taxon>
        <taxon>Verrucomicrobiia</taxon>
        <taxon>Verrucomicrobiales</taxon>
        <taxon>Verrucomicrobiaceae</taxon>
        <taxon>Prosthecobacter</taxon>
    </lineage>
</organism>
<dbReference type="Gene3D" id="2.40.160.60">
    <property type="entry name" value="Outer membrane protein transport protein (OMPP1/FadL/TodX)"/>
    <property type="match status" value="1"/>
</dbReference>
<dbReference type="GO" id="GO:0015483">
    <property type="term" value="F:long-chain fatty acid transporting porin activity"/>
    <property type="evidence" value="ECO:0007669"/>
    <property type="project" value="TreeGrafter"/>
</dbReference>
<dbReference type="GO" id="GO:0009279">
    <property type="term" value="C:cell outer membrane"/>
    <property type="evidence" value="ECO:0007669"/>
    <property type="project" value="UniProtKB-SubCell"/>
</dbReference>
<comment type="similarity">
    <text evidence="2">Belongs to the OmpP1/FadL family.</text>
</comment>
<dbReference type="PANTHER" id="PTHR35093:SF8">
    <property type="entry name" value="OUTER MEMBRANE PROTEIN NMB0088-RELATED"/>
    <property type="match status" value="1"/>
</dbReference>
<evidence type="ECO:0000313" key="9">
    <source>
        <dbReference type="Proteomes" id="UP000295662"/>
    </source>
</evidence>
<keyword evidence="7" id="KW-0998">Cell outer membrane</keyword>
<evidence type="ECO:0000256" key="6">
    <source>
        <dbReference type="ARBA" id="ARBA00023136"/>
    </source>
</evidence>
<evidence type="ECO:0000256" key="4">
    <source>
        <dbReference type="ARBA" id="ARBA00022692"/>
    </source>
</evidence>
<proteinExistence type="inferred from homology"/>
<protein>
    <submittedName>
        <fullName evidence="8">Long-subunit fatty acid transport protein</fullName>
    </submittedName>
</protein>
<dbReference type="InterPro" id="IPR005017">
    <property type="entry name" value="OMPP1/FadL/TodX"/>
</dbReference>
<keyword evidence="9" id="KW-1185">Reference proteome</keyword>